<dbReference type="PROSITE" id="PS50943">
    <property type="entry name" value="HTH_CROC1"/>
    <property type="match status" value="1"/>
</dbReference>
<proteinExistence type="predicted"/>
<dbReference type="EMBL" id="QRTW01000040">
    <property type="protein sequence ID" value="RGR09177.1"/>
    <property type="molecule type" value="Genomic_DNA"/>
</dbReference>
<organism evidence="2 3">
    <name type="scientific">Bacteroides stercoris</name>
    <dbReference type="NCBI Taxonomy" id="46506"/>
    <lineage>
        <taxon>Bacteria</taxon>
        <taxon>Pseudomonadati</taxon>
        <taxon>Bacteroidota</taxon>
        <taxon>Bacteroidia</taxon>
        <taxon>Bacteroidales</taxon>
        <taxon>Bacteroidaceae</taxon>
        <taxon>Bacteroides</taxon>
    </lineage>
</organism>
<dbReference type="SMART" id="SM00530">
    <property type="entry name" value="HTH_XRE"/>
    <property type="match status" value="1"/>
</dbReference>
<dbReference type="RefSeq" id="WP_117904850.1">
    <property type="nucleotide sequence ID" value="NZ_JADNPL010000042.1"/>
</dbReference>
<dbReference type="GO" id="GO:0003677">
    <property type="term" value="F:DNA binding"/>
    <property type="evidence" value="ECO:0007669"/>
    <property type="project" value="InterPro"/>
</dbReference>
<dbReference type="Pfam" id="PF01381">
    <property type="entry name" value="HTH_3"/>
    <property type="match status" value="1"/>
</dbReference>
<dbReference type="Gene3D" id="1.10.260.40">
    <property type="entry name" value="lambda repressor-like DNA-binding domains"/>
    <property type="match status" value="1"/>
</dbReference>
<dbReference type="InterPro" id="IPR001387">
    <property type="entry name" value="Cro/C1-type_HTH"/>
</dbReference>
<dbReference type="AlphaFoldDB" id="A0A412DD18"/>
<feature type="domain" description="HTH cro/C1-type" evidence="1">
    <location>
        <begin position="22"/>
        <end position="62"/>
    </location>
</feature>
<comment type="caution">
    <text evidence="2">The sequence shown here is derived from an EMBL/GenBank/DDBJ whole genome shotgun (WGS) entry which is preliminary data.</text>
</comment>
<sequence>MERKINRIKVVLVEKGRTNKWLAERVGKDPATVSKWCTNAAQPTIEMLMQISKILDTSLDSLVRFEELPKTGKEL</sequence>
<dbReference type="CDD" id="cd00093">
    <property type="entry name" value="HTH_XRE"/>
    <property type="match status" value="1"/>
</dbReference>
<name>A0A412DD18_BACSE</name>
<reference evidence="2 3" key="1">
    <citation type="submission" date="2018-08" db="EMBL/GenBank/DDBJ databases">
        <title>A genome reference for cultivated species of the human gut microbiota.</title>
        <authorList>
            <person name="Zou Y."/>
            <person name="Xue W."/>
            <person name="Luo G."/>
        </authorList>
    </citation>
    <scope>NUCLEOTIDE SEQUENCE [LARGE SCALE GENOMIC DNA]</scope>
    <source>
        <strain evidence="2 3">AF26-20BH</strain>
    </source>
</reference>
<dbReference type="SUPFAM" id="SSF47413">
    <property type="entry name" value="lambda repressor-like DNA-binding domains"/>
    <property type="match status" value="1"/>
</dbReference>
<dbReference type="InterPro" id="IPR010982">
    <property type="entry name" value="Lambda_DNA-bd_dom_sf"/>
</dbReference>
<evidence type="ECO:0000313" key="2">
    <source>
        <dbReference type="EMBL" id="RGR09177.1"/>
    </source>
</evidence>
<evidence type="ECO:0000313" key="3">
    <source>
        <dbReference type="Proteomes" id="UP000283310"/>
    </source>
</evidence>
<protein>
    <submittedName>
        <fullName evidence="2">XRE family transcriptional regulator</fullName>
    </submittedName>
</protein>
<dbReference type="Proteomes" id="UP000283310">
    <property type="component" value="Unassembled WGS sequence"/>
</dbReference>
<evidence type="ECO:0000259" key="1">
    <source>
        <dbReference type="PROSITE" id="PS50943"/>
    </source>
</evidence>
<gene>
    <name evidence="2" type="ORF">DWY65_15070</name>
</gene>
<accession>A0A412DD18</accession>